<protein>
    <recommendedName>
        <fullName evidence="3">Lipoprotein</fullName>
    </recommendedName>
</protein>
<name>A0ABS6DK50_9ENTR</name>
<dbReference type="PROSITE" id="PS51257">
    <property type="entry name" value="PROKAR_LIPOPROTEIN"/>
    <property type="match status" value="1"/>
</dbReference>
<proteinExistence type="predicted"/>
<gene>
    <name evidence="1" type="ORF">KC222_15575</name>
</gene>
<evidence type="ECO:0000313" key="2">
    <source>
        <dbReference type="Proteomes" id="UP000686327"/>
    </source>
</evidence>
<reference evidence="1 2" key="1">
    <citation type="submission" date="2021-04" db="EMBL/GenBank/DDBJ databases">
        <authorList>
            <person name="Seiffert S.N."/>
        </authorList>
    </citation>
    <scope>NUCLEOTIDE SEQUENCE [LARGE SCALE GENOMIC DNA]</scope>
    <source>
        <strain evidence="1 2">1</strain>
    </source>
</reference>
<keyword evidence="2" id="KW-1185">Reference proteome</keyword>
<evidence type="ECO:0000313" key="1">
    <source>
        <dbReference type="EMBL" id="MBU4683427.1"/>
    </source>
</evidence>
<dbReference type="RefSeq" id="WP_016536082.1">
    <property type="nucleotide sequence ID" value="NZ_CABKSL010000001.1"/>
</dbReference>
<sequence>MLRLTLLLIASVTLSGCTLTRVSQASHAEAVRELNAVGLTMNEARARATQAGFECDDYVDTDVPVQIGNVVRRSTVLQCGKKSLELICPQRRYVVFNIDPKTNKVYAVGNRINQNSCF</sequence>
<dbReference type="Proteomes" id="UP000686327">
    <property type="component" value="Unassembled WGS sequence"/>
</dbReference>
<reference evidence="2" key="2">
    <citation type="submission" date="2023-07" db="EMBL/GenBank/DDBJ databases">
        <title>Cedecea davisae an AmpC producer and its therapeutic implications.</title>
        <authorList>
            <person name="Notter J."/>
        </authorList>
    </citation>
    <scope>NUCLEOTIDE SEQUENCE [LARGE SCALE GENOMIC DNA]</scope>
    <source>
        <strain evidence="2">1</strain>
    </source>
</reference>
<dbReference type="EMBL" id="JAGRYU010000030">
    <property type="protein sequence ID" value="MBU4683427.1"/>
    <property type="molecule type" value="Genomic_DNA"/>
</dbReference>
<accession>A0ABS6DK50</accession>
<comment type="caution">
    <text evidence="1">The sequence shown here is derived from an EMBL/GenBank/DDBJ whole genome shotgun (WGS) entry which is preliminary data.</text>
</comment>
<organism evidence="1 2">
    <name type="scientific">Cedecea davisae</name>
    <dbReference type="NCBI Taxonomy" id="158484"/>
    <lineage>
        <taxon>Bacteria</taxon>
        <taxon>Pseudomonadati</taxon>
        <taxon>Pseudomonadota</taxon>
        <taxon>Gammaproteobacteria</taxon>
        <taxon>Enterobacterales</taxon>
        <taxon>Enterobacteriaceae</taxon>
        <taxon>Cedecea</taxon>
    </lineage>
</organism>
<evidence type="ECO:0008006" key="3">
    <source>
        <dbReference type="Google" id="ProtNLM"/>
    </source>
</evidence>